<dbReference type="InterPro" id="IPR050431">
    <property type="entry name" value="Adaptor_comp_med_subunit"/>
</dbReference>
<comment type="subcellular location">
    <subcellularLocation>
        <location evidence="1">Endomembrane system</location>
    </subcellularLocation>
</comment>
<dbReference type="Pfam" id="PF00928">
    <property type="entry name" value="Adap_comp_sub"/>
    <property type="match status" value="1"/>
</dbReference>
<evidence type="ECO:0000313" key="7">
    <source>
        <dbReference type="Proteomes" id="UP000001072"/>
    </source>
</evidence>
<evidence type="ECO:0000256" key="3">
    <source>
        <dbReference type="ARBA" id="ARBA00022927"/>
    </source>
</evidence>
<dbReference type="GO" id="GO:0016192">
    <property type="term" value="P:vesicle-mediated transport"/>
    <property type="evidence" value="ECO:0007669"/>
    <property type="project" value="InterPro"/>
</dbReference>
<dbReference type="GO" id="GO:0006886">
    <property type="term" value="P:intracellular protein transport"/>
    <property type="evidence" value="ECO:0007669"/>
    <property type="project" value="InterPro"/>
</dbReference>
<keyword evidence="2" id="KW-0813">Transport</keyword>
<dbReference type="Proteomes" id="UP000001072">
    <property type="component" value="Unassembled WGS sequence"/>
</dbReference>
<dbReference type="AlphaFoldDB" id="F4SBC0"/>
<evidence type="ECO:0000313" key="6">
    <source>
        <dbReference type="EMBL" id="EGF98066.1"/>
    </source>
</evidence>
<dbReference type="InterPro" id="IPR028565">
    <property type="entry name" value="MHD"/>
</dbReference>
<dbReference type="HOGENOM" id="CLU_026996_2_0_1"/>
<dbReference type="GO" id="GO:0030131">
    <property type="term" value="C:clathrin adaptor complex"/>
    <property type="evidence" value="ECO:0007669"/>
    <property type="project" value="InterPro"/>
</dbReference>
<keyword evidence="7" id="KW-1185">Reference proteome</keyword>
<dbReference type="GO" id="GO:0012505">
    <property type="term" value="C:endomembrane system"/>
    <property type="evidence" value="ECO:0007669"/>
    <property type="project" value="UniProtKB-SubCell"/>
</dbReference>
<organism evidence="7">
    <name type="scientific">Melampsora larici-populina (strain 98AG31 / pathotype 3-4-7)</name>
    <name type="common">Poplar leaf rust fungus</name>
    <dbReference type="NCBI Taxonomy" id="747676"/>
    <lineage>
        <taxon>Eukaryota</taxon>
        <taxon>Fungi</taxon>
        <taxon>Dikarya</taxon>
        <taxon>Basidiomycota</taxon>
        <taxon>Pucciniomycotina</taxon>
        <taxon>Pucciniomycetes</taxon>
        <taxon>Pucciniales</taxon>
        <taxon>Melampsoraceae</taxon>
        <taxon>Melampsora</taxon>
    </lineage>
</organism>
<dbReference type="InParanoid" id="F4SBC0"/>
<evidence type="ECO:0000256" key="1">
    <source>
        <dbReference type="ARBA" id="ARBA00004308"/>
    </source>
</evidence>
<dbReference type="GeneID" id="18937513"/>
<dbReference type="InterPro" id="IPR001392">
    <property type="entry name" value="Clathrin_mu"/>
</dbReference>
<reference evidence="7" key="1">
    <citation type="journal article" date="2011" name="Proc. Natl. Acad. Sci. U.S.A.">
        <title>Obligate biotrophy features unraveled by the genomic analysis of rust fungi.</title>
        <authorList>
            <person name="Duplessis S."/>
            <person name="Cuomo C.A."/>
            <person name="Lin Y.-C."/>
            <person name="Aerts A."/>
            <person name="Tisserant E."/>
            <person name="Veneault-Fourrey C."/>
            <person name="Joly D.L."/>
            <person name="Hacquard S."/>
            <person name="Amselem J."/>
            <person name="Cantarel B.L."/>
            <person name="Chiu R."/>
            <person name="Coutinho P.M."/>
            <person name="Feau N."/>
            <person name="Field M."/>
            <person name="Frey P."/>
            <person name="Gelhaye E."/>
            <person name="Goldberg J."/>
            <person name="Grabherr M.G."/>
            <person name="Kodira C.D."/>
            <person name="Kohler A."/>
            <person name="Kuees U."/>
            <person name="Lindquist E.A."/>
            <person name="Lucas S.M."/>
            <person name="Mago R."/>
            <person name="Mauceli E."/>
            <person name="Morin E."/>
            <person name="Murat C."/>
            <person name="Pangilinan J.L."/>
            <person name="Park R."/>
            <person name="Pearson M."/>
            <person name="Quesneville H."/>
            <person name="Rouhier N."/>
            <person name="Sakthikumar S."/>
            <person name="Salamov A.A."/>
            <person name="Schmutz J."/>
            <person name="Selles B."/>
            <person name="Shapiro H."/>
            <person name="Tanguay P."/>
            <person name="Tuskan G.A."/>
            <person name="Henrissat B."/>
            <person name="Van de Peer Y."/>
            <person name="Rouze P."/>
            <person name="Ellis J.G."/>
            <person name="Dodds P.N."/>
            <person name="Schein J.E."/>
            <person name="Zhong S."/>
            <person name="Hamelin R.C."/>
            <person name="Grigoriev I.V."/>
            <person name="Szabo L.J."/>
            <person name="Martin F."/>
        </authorList>
    </citation>
    <scope>NUCLEOTIDE SEQUENCE [LARGE SCALE GENOMIC DNA]</scope>
    <source>
        <strain evidence="7">98AG31 / pathotype 3-4-7</strain>
    </source>
</reference>
<dbReference type="SUPFAM" id="SSF64356">
    <property type="entry name" value="SNARE-like"/>
    <property type="match status" value="1"/>
</dbReference>
<dbReference type="FunFam" id="3.30.450.60:FF:000002">
    <property type="entry name" value="AP-2 complex subunit mu, putative"/>
    <property type="match status" value="1"/>
</dbReference>
<dbReference type="InterPro" id="IPR043532">
    <property type="entry name" value="AP2_Mu_N"/>
</dbReference>
<dbReference type="InterPro" id="IPR036168">
    <property type="entry name" value="AP2_Mu_C_sf"/>
</dbReference>
<dbReference type="KEGG" id="mlr:MELLADRAFT_96204"/>
<name>F4SBC0_MELLP</name>
<dbReference type="RefSeq" id="XP_007418668.1">
    <property type="nucleotide sequence ID" value="XM_007418606.1"/>
</dbReference>
<dbReference type="EMBL" id="GL883186">
    <property type="protein sequence ID" value="EGF98066.1"/>
    <property type="molecule type" value="Genomic_DNA"/>
</dbReference>
<dbReference type="eggNOG" id="KOG0938">
    <property type="taxonomic scope" value="Eukaryota"/>
</dbReference>
<dbReference type="Gene3D" id="3.30.450.60">
    <property type="match status" value="1"/>
</dbReference>
<sequence length="284" mass="32025">MISALFILNLKGEVLISRLYRPDVKRSIADIFQIRVISNPDVRSPIITLGSTSSFHVRHQNSYLAAVTKTNANAVIVFEFLYRLINSTCSYFGKMDEESVKNNFVFISELLDETLDFGYPQNSEIDTLKIYITTEGVKSEQAVITIQAPGATSWRRHDVKYRKNEAFVDVIKTVNLIMSAEGSVLRSDIDGQILLRAYLSGTPECKFGLNNKLVLENTDQAKAMGASHDDSSVELDDCQFHQCVKFGQFDSDQTISFIPPDGDFELMRHRSTHSLVQESINHQD</sequence>
<protein>
    <recommendedName>
        <fullName evidence="5">MHD domain-containing protein</fullName>
    </recommendedName>
</protein>
<evidence type="ECO:0000256" key="2">
    <source>
        <dbReference type="ARBA" id="ARBA00022448"/>
    </source>
</evidence>
<dbReference type="FunCoup" id="F4SBC0">
    <property type="interactions" value="291"/>
</dbReference>
<accession>F4SBC0</accession>
<dbReference type="CDD" id="cd14836">
    <property type="entry name" value="AP2_Mu_N"/>
    <property type="match status" value="1"/>
</dbReference>
<dbReference type="Gene3D" id="2.60.40.1170">
    <property type="entry name" value="Mu homology domain, subdomain B"/>
    <property type="match status" value="1"/>
</dbReference>
<proteinExistence type="predicted"/>
<feature type="domain" description="MHD" evidence="5">
    <location>
        <begin position="163"/>
        <end position="284"/>
    </location>
</feature>
<dbReference type="PROSITE" id="PS51072">
    <property type="entry name" value="MHD"/>
    <property type="match status" value="1"/>
</dbReference>
<evidence type="ECO:0000256" key="4">
    <source>
        <dbReference type="ARBA" id="ARBA00023136"/>
    </source>
</evidence>
<keyword evidence="3" id="KW-0653">Protein transport</keyword>
<dbReference type="PANTHER" id="PTHR10529">
    <property type="entry name" value="AP COMPLEX SUBUNIT MU"/>
    <property type="match status" value="1"/>
</dbReference>
<keyword evidence="4" id="KW-0472">Membrane</keyword>
<dbReference type="STRING" id="747676.F4SBC0"/>
<dbReference type="PRINTS" id="PR00314">
    <property type="entry name" value="CLATHRINADPT"/>
</dbReference>
<gene>
    <name evidence="6" type="ORF">MELLADRAFT_96204</name>
</gene>
<dbReference type="VEuPathDB" id="FungiDB:MELLADRAFT_96204"/>
<dbReference type="OrthoDB" id="10259133at2759"/>
<dbReference type="SUPFAM" id="SSF49447">
    <property type="entry name" value="Second domain of Mu2 adaptin subunit (ap50) of ap2 adaptor"/>
    <property type="match status" value="1"/>
</dbReference>
<dbReference type="InterPro" id="IPR011012">
    <property type="entry name" value="Longin-like_dom_sf"/>
</dbReference>
<evidence type="ECO:0000259" key="5">
    <source>
        <dbReference type="PROSITE" id="PS51072"/>
    </source>
</evidence>